<name>A0A4R6VH17_9PSEU</name>
<evidence type="ECO:0000256" key="1">
    <source>
        <dbReference type="SAM" id="MobiDB-lite"/>
    </source>
</evidence>
<evidence type="ECO:0000313" key="3">
    <source>
        <dbReference type="EMBL" id="TDQ60657.1"/>
    </source>
</evidence>
<dbReference type="InterPro" id="IPR015943">
    <property type="entry name" value="WD40/YVTN_repeat-like_dom_sf"/>
</dbReference>
<dbReference type="AlphaFoldDB" id="A0A4R6VH17"/>
<feature type="signal peptide" evidence="2">
    <location>
        <begin position="1"/>
        <end position="21"/>
    </location>
</feature>
<dbReference type="Gene3D" id="2.130.10.10">
    <property type="entry name" value="YVTN repeat-like/Quinoprotein amine dehydrogenase"/>
    <property type="match status" value="2"/>
</dbReference>
<protein>
    <recommendedName>
        <fullName evidence="5">DNA-binding beta-propeller fold protein YncE</fullName>
    </recommendedName>
</protein>
<reference evidence="3 4" key="1">
    <citation type="submission" date="2019-03" db="EMBL/GenBank/DDBJ databases">
        <title>Genomic Encyclopedia of Type Strains, Phase IV (KMG-IV): sequencing the most valuable type-strain genomes for metagenomic binning, comparative biology and taxonomic classification.</title>
        <authorList>
            <person name="Goeker M."/>
        </authorList>
    </citation>
    <scope>NUCLEOTIDE SEQUENCE [LARGE SCALE GENOMIC DNA]</scope>
    <source>
        <strain evidence="3 4">DSM 45775</strain>
    </source>
</reference>
<feature type="chain" id="PRO_5038591510" description="DNA-binding beta-propeller fold protein YncE" evidence="2">
    <location>
        <begin position="22"/>
        <end position="370"/>
    </location>
</feature>
<comment type="caution">
    <text evidence="3">The sequence shown here is derived from an EMBL/GenBank/DDBJ whole genome shotgun (WGS) entry which is preliminary data.</text>
</comment>
<evidence type="ECO:0000313" key="4">
    <source>
        <dbReference type="Proteomes" id="UP000295705"/>
    </source>
</evidence>
<sequence length="370" mass="37684">MRRRTARTAATLGLIAGLALAGCSNQPPAPPPAPATPPTTTTGFLPPGVPTEGTRPPTEQLPLAAEPQGAPAPTATPPGRQVQVGSAPEGVVVDPVTRTVAVAKRNPNELVLLDADTGAIRTRTPLPGFVRHLQLAAPGGPVLVPVESANAVVRVALPGGQADPPLVVGTVPHDVTQAPNGTVIAADELGGTVSAVRGDQVVKVFTDAVQPAGVAPVGDTVGMVDVRKNTLTTYDVATLRIVGEAPSGAGPTHLVADRHGRMIATDTRGDAVIVFEPTTGPNGGPREVARVPQPGGPYGITYDPARDRLWVASSGTNEVVGYDMAAPQPREVARVATIQNPYTLGVDPQTGRLYVAGVSTGAVQFVDPPA</sequence>
<feature type="compositionally biased region" description="Pro residues" evidence="1">
    <location>
        <begin position="27"/>
        <end position="37"/>
    </location>
</feature>
<dbReference type="PROSITE" id="PS51257">
    <property type="entry name" value="PROKAR_LIPOPROTEIN"/>
    <property type="match status" value="1"/>
</dbReference>
<dbReference type="EMBL" id="SNYO01000003">
    <property type="protein sequence ID" value="TDQ60657.1"/>
    <property type="molecule type" value="Genomic_DNA"/>
</dbReference>
<feature type="region of interest" description="Disordered" evidence="1">
    <location>
        <begin position="23"/>
        <end position="87"/>
    </location>
</feature>
<evidence type="ECO:0008006" key="5">
    <source>
        <dbReference type="Google" id="ProtNLM"/>
    </source>
</evidence>
<dbReference type="SUPFAM" id="SSF75011">
    <property type="entry name" value="3-carboxy-cis,cis-mucoante lactonizing enzyme"/>
    <property type="match status" value="1"/>
</dbReference>
<keyword evidence="2" id="KW-0732">Signal</keyword>
<accession>A0A4R6VH17</accession>
<proteinExistence type="predicted"/>
<keyword evidence="4" id="KW-1185">Reference proteome</keyword>
<dbReference type="PANTHER" id="PTHR47197">
    <property type="entry name" value="PROTEIN NIRF"/>
    <property type="match status" value="1"/>
</dbReference>
<dbReference type="RefSeq" id="WP_208114156.1">
    <property type="nucleotide sequence ID" value="NZ_BAABHR010000016.1"/>
</dbReference>
<dbReference type="PANTHER" id="PTHR47197:SF3">
    <property type="entry name" value="DIHYDRO-HEME D1 DEHYDROGENASE"/>
    <property type="match status" value="1"/>
</dbReference>
<evidence type="ECO:0000256" key="2">
    <source>
        <dbReference type="SAM" id="SignalP"/>
    </source>
</evidence>
<organism evidence="3 4">
    <name type="scientific">Actinomycetospora succinea</name>
    <dbReference type="NCBI Taxonomy" id="663603"/>
    <lineage>
        <taxon>Bacteria</taxon>
        <taxon>Bacillati</taxon>
        <taxon>Actinomycetota</taxon>
        <taxon>Actinomycetes</taxon>
        <taxon>Pseudonocardiales</taxon>
        <taxon>Pseudonocardiaceae</taxon>
        <taxon>Actinomycetospora</taxon>
    </lineage>
</organism>
<feature type="compositionally biased region" description="Low complexity" evidence="1">
    <location>
        <begin position="64"/>
        <end position="79"/>
    </location>
</feature>
<dbReference type="InterPro" id="IPR051200">
    <property type="entry name" value="Host-pathogen_enzymatic-act"/>
</dbReference>
<dbReference type="Proteomes" id="UP000295705">
    <property type="component" value="Unassembled WGS sequence"/>
</dbReference>
<gene>
    <name evidence="3" type="ORF">EV188_103155</name>
</gene>